<dbReference type="OrthoDB" id="136232at2"/>
<dbReference type="PANTHER" id="PTHR33908">
    <property type="entry name" value="MANNOSYLTRANSFERASE YKCB-RELATED"/>
    <property type="match status" value="1"/>
</dbReference>
<evidence type="ECO:0000313" key="11">
    <source>
        <dbReference type="Proteomes" id="UP000031866"/>
    </source>
</evidence>
<feature type="transmembrane region" description="Helical" evidence="8">
    <location>
        <begin position="12"/>
        <end position="31"/>
    </location>
</feature>
<proteinExistence type="predicted"/>
<dbReference type="KEGG" id="cbei:LF65_04262"/>
<keyword evidence="4 10" id="KW-0808">Transferase</keyword>
<evidence type="ECO:0000256" key="3">
    <source>
        <dbReference type="ARBA" id="ARBA00022676"/>
    </source>
</evidence>
<evidence type="ECO:0000256" key="8">
    <source>
        <dbReference type="SAM" id="Phobius"/>
    </source>
</evidence>
<feature type="transmembrane region" description="Helical" evidence="8">
    <location>
        <begin position="362"/>
        <end position="381"/>
    </location>
</feature>
<evidence type="ECO:0000256" key="7">
    <source>
        <dbReference type="ARBA" id="ARBA00023136"/>
    </source>
</evidence>
<dbReference type="InterPro" id="IPR050297">
    <property type="entry name" value="LipidA_mod_glycosyltrf_83"/>
</dbReference>
<organism evidence="10 11">
    <name type="scientific">Clostridium beijerinckii</name>
    <name type="common">Clostridium MP</name>
    <dbReference type="NCBI Taxonomy" id="1520"/>
    <lineage>
        <taxon>Bacteria</taxon>
        <taxon>Bacillati</taxon>
        <taxon>Bacillota</taxon>
        <taxon>Clostridia</taxon>
        <taxon>Eubacteriales</taxon>
        <taxon>Clostridiaceae</taxon>
        <taxon>Clostridium</taxon>
    </lineage>
</organism>
<feature type="transmembrane region" description="Helical" evidence="8">
    <location>
        <begin position="387"/>
        <end position="404"/>
    </location>
</feature>
<comment type="subcellular location">
    <subcellularLocation>
        <location evidence="1">Cell membrane</location>
        <topology evidence="1">Multi-pass membrane protein</topology>
    </subcellularLocation>
</comment>
<dbReference type="GO" id="GO:0016763">
    <property type="term" value="F:pentosyltransferase activity"/>
    <property type="evidence" value="ECO:0007669"/>
    <property type="project" value="TreeGrafter"/>
</dbReference>
<name>A0A0B5QRB3_CLOBE</name>
<feature type="domain" description="Glycosyltransferase RgtA/B/C/D-like" evidence="9">
    <location>
        <begin position="79"/>
        <end position="234"/>
    </location>
</feature>
<dbReference type="GO" id="GO:0009103">
    <property type="term" value="P:lipopolysaccharide biosynthetic process"/>
    <property type="evidence" value="ECO:0007669"/>
    <property type="project" value="UniProtKB-ARBA"/>
</dbReference>
<evidence type="ECO:0000256" key="4">
    <source>
        <dbReference type="ARBA" id="ARBA00022679"/>
    </source>
</evidence>
<feature type="transmembrane region" description="Helical" evidence="8">
    <location>
        <begin position="334"/>
        <end position="355"/>
    </location>
</feature>
<evidence type="ECO:0000256" key="6">
    <source>
        <dbReference type="ARBA" id="ARBA00022989"/>
    </source>
</evidence>
<feature type="transmembrane region" description="Helical" evidence="8">
    <location>
        <begin position="219"/>
        <end position="236"/>
    </location>
</feature>
<dbReference type="STRING" id="1520.LF65_04262"/>
<keyword evidence="3" id="KW-0328">Glycosyltransferase</keyword>
<dbReference type="GO" id="GO:0005886">
    <property type="term" value="C:plasma membrane"/>
    <property type="evidence" value="ECO:0007669"/>
    <property type="project" value="UniProtKB-SubCell"/>
</dbReference>
<keyword evidence="6 8" id="KW-1133">Transmembrane helix</keyword>
<feature type="transmembrane region" description="Helical" evidence="8">
    <location>
        <begin position="75"/>
        <end position="92"/>
    </location>
</feature>
<evidence type="ECO:0000256" key="2">
    <source>
        <dbReference type="ARBA" id="ARBA00022475"/>
    </source>
</evidence>
<feature type="transmembrane region" description="Helical" evidence="8">
    <location>
        <begin position="179"/>
        <end position="207"/>
    </location>
</feature>
<reference evidence="11" key="1">
    <citation type="submission" date="2014-12" db="EMBL/GenBank/DDBJ databases">
        <title>Genome sequence of Clostridium beijerinckii strain 59B.</title>
        <authorList>
            <person name="Little G.T."/>
            <person name="Minton N.P."/>
        </authorList>
    </citation>
    <scope>NUCLEOTIDE SEQUENCE [LARGE SCALE GENOMIC DNA]</scope>
    <source>
        <strain evidence="11">59B</strain>
    </source>
</reference>
<dbReference type="PANTHER" id="PTHR33908:SF11">
    <property type="entry name" value="MEMBRANE PROTEIN"/>
    <property type="match status" value="1"/>
</dbReference>
<feature type="transmembrane region" description="Helical" evidence="8">
    <location>
        <begin position="148"/>
        <end position="167"/>
    </location>
</feature>
<evidence type="ECO:0000256" key="1">
    <source>
        <dbReference type="ARBA" id="ARBA00004651"/>
    </source>
</evidence>
<protein>
    <submittedName>
        <fullName evidence="10">Glycosyl transferase</fullName>
    </submittedName>
</protein>
<dbReference type="Proteomes" id="UP000031866">
    <property type="component" value="Chromosome"/>
</dbReference>
<evidence type="ECO:0000256" key="5">
    <source>
        <dbReference type="ARBA" id="ARBA00022692"/>
    </source>
</evidence>
<evidence type="ECO:0000313" key="10">
    <source>
        <dbReference type="EMBL" id="AJH00802.1"/>
    </source>
</evidence>
<keyword evidence="7 8" id="KW-0472">Membrane</keyword>
<dbReference type="EMBL" id="CP010086">
    <property type="protein sequence ID" value="AJH00802.1"/>
    <property type="molecule type" value="Genomic_DNA"/>
</dbReference>
<dbReference type="Pfam" id="PF13231">
    <property type="entry name" value="PMT_2"/>
    <property type="match status" value="1"/>
</dbReference>
<dbReference type="AlphaFoldDB" id="A0A0B5QRB3"/>
<dbReference type="InterPro" id="IPR038731">
    <property type="entry name" value="RgtA/B/C-like"/>
</dbReference>
<sequence length="433" mass="50991">MITVCKEDKRIKFGLILLEISFTIVALISIFKHGNSTLLGSLESFDNDDVKYIRSAWNLVENRILSYEDISKPTVYIMPGLTFILSFFVIIFGKFQAIMAFRIFQVVLQICSLNLIFLIGKKVFNEKVALIACIIDSIYIVEIYSANLILMEVTFKFLILLLIYLSIRALETKKIKYYALAGIVWSLSCLFKPTIAVYPLVIFVVWIKARYKMKEMVKYASIVVIIFCIIMSPWWVRNYNNFNMFIPFTKSSGNPFLQGTFINYNQDNGWGIEYRSSEDSIQNDEYEVEEGIERLKIYGKEEPFRFVYWYTIGKNFYFWYEPFYWTQYIGIKNLLAFIEHYFILITAISSIRNVVKEKKFTLGKQVIILSIITMNAVYLPYFTCSRYAYPLMPLMIIFSGNYVYHKMCKYRDSKIRKRQGVYHGKEEINISCR</sequence>
<evidence type="ECO:0000259" key="9">
    <source>
        <dbReference type="Pfam" id="PF13231"/>
    </source>
</evidence>
<dbReference type="RefSeq" id="WP_041898750.1">
    <property type="nucleotide sequence ID" value="NZ_CP010086.2"/>
</dbReference>
<keyword evidence="2" id="KW-1003">Cell membrane</keyword>
<gene>
    <name evidence="10" type="ORF">LF65_04262</name>
</gene>
<accession>A0A0B5QRB3</accession>
<keyword evidence="5 8" id="KW-0812">Transmembrane</keyword>